<dbReference type="InterPro" id="IPR000600">
    <property type="entry name" value="ROK"/>
</dbReference>
<dbReference type="Gene3D" id="3.30.420.40">
    <property type="match status" value="2"/>
</dbReference>
<sequence>MSPSGDGGAEENGAVVSVMDVGGTHVAAANVDLRSGAIPAGQPVRLALDSHAGAEEFVATLVACAAALPTRPGRRWSIAVPGPFDYAHGIAWYEGVGKFDALRGFDLGEALATKLPDAAAIAFHNDADAFGVGEWWRGAAQGRRRVAGITLGTGIGSCFLQDGRPLREGPGIPPGGRINELHYAGKPLEETVSRQALRQAYAEAVGADPEAADVKEIAQRAREGEEAAVRVFERTYRILGTVLASILGGFAPDILVVGGSIAASWDLIAGPLTAGLHEAESGRAQGIAVVPAAHPAQAALLGAAHLAAEGNTGSD</sequence>
<organism evidence="2 3">
    <name type="scientific">Actinospica durhamensis</name>
    <dbReference type="NCBI Taxonomy" id="1508375"/>
    <lineage>
        <taxon>Bacteria</taxon>
        <taxon>Bacillati</taxon>
        <taxon>Actinomycetota</taxon>
        <taxon>Actinomycetes</taxon>
        <taxon>Catenulisporales</taxon>
        <taxon>Actinospicaceae</taxon>
        <taxon>Actinospica</taxon>
    </lineage>
</organism>
<comment type="caution">
    <text evidence="2">The sequence shown here is derived from an EMBL/GenBank/DDBJ whole genome shotgun (WGS) entry which is preliminary data.</text>
</comment>
<protein>
    <submittedName>
        <fullName evidence="2">ROK family protein</fullName>
    </submittedName>
</protein>
<reference evidence="2" key="1">
    <citation type="submission" date="2021-04" db="EMBL/GenBank/DDBJ databases">
        <title>Genome based classification of Actinospica acidithermotolerans sp. nov., an actinobacterium isolated from an Indonesian hot spring.</title>
        <authorList>
            <person name="Kusuma A.B."/>
            <person name="Putra K.E."/>
            <person name="Nafisah S."/>
            <person name="Loh J."/>
            <person name="Nouioui I."/>
            <person name="Goodfellow M."/>
        </authorList>
    </citation>
    <scope>NUCLEOTIDE SEQUENCE</scope>
    <source>
        <strain evidence="2">CSCA 57</strain>
    </source>
</reference>
<name>A0A941EWD5_9ACTN</name>
<gene>
    <name evidence="2" type="ORF">KDL01_17935</name>
</gene>
<evidence type="ECO:0000313" key="3">
    <source>
        <dbReference type="Proteomes" id="UP000675781"/>
    </source>
</evidence>
<dbReference type="PANTHER" id="PTHR18964:SF169">
    <property type="entry name" value="N-ACETYLMANNOSAMINE KINASE"/>
    <property type="match status" value="1"/>
</dbReference>
<dbReference type="AlphaFoldDB" id="A0A941EWD5"/>
<keyword evidence="3" id="KW-1185">Reference proteome</keyword>
<dbReference type="Proteomes" id="UP000675781">
    <property type="component" value="Unassembled WGS sequence"/>
</dbReference>
<dbReference type="EMBL" id="JAGSOG010000085">
    <property type="protein sequence ID" value="MBR7835159.1"/>
    <property type="molecule type" value="Genomic_DNA"/>
</dbReference>
<proteinExistence type="inferred from homology"/>
<dbReference type="PANTHER" id="PTHR18964">
    <property type="entry name" value="ROK (REPRESSOR, ORF, KINASE) FAMILY"/>
    <property type="match status" value="1"/>
</dbReference>
<dbReference type="RefSeq" id="WP_212529658.1">
    <property type="nucleotide sequence ID" value="NZ_JAGSOG010000085.1"/>
</dbReference>
<comment type="similarity">
    <text evidence="1">Belongs to the ROK (NagC/XylR) family.</text>
</comment>
<evidence type="ECO:0000256" key="1">
    <source>
        <dbReference type="ARBA" id="ARBA00006479"/>
    </source>
</evidence>
<dbReference type="InterPro" id="IPR043129">
    <property type="entry name" value="ATPase_NBD"/>
</dbReference>
<dbReference type="SUPFAM" id="SSF53067">
    <property type="entry name" value="Actin-like ATPase domain"/>
    <property type="match status" value="1"/>
</dbReference>
<accession>A0A941EWD5</accession>
<evidence type="ECO:0000313" key="2">
    <source>
        <dbReference type="EMBL" id="MBR7835159.1"/>
    </source>
</evidence>
<dbReference type="Pfam" id="PF00480">
    <property type="entry name" value="ROK"/>
    <property type="match status" value="1"/>
</dbReference>